<name>A0ABM7WJQ9_9ACTN</name>
<keyword evidence="2" id="KW-1185">Reference proteome</keyword>
<evidence type="ECO:0000313" key="2">
    <source>
        <dbReference type="Proteomes" id="UP001320544"/>
    </source>
</evidence>
<accession>A0ABM7WJQ9</accession>
<sequence length="74" mass="7669">MRIEARNAKGGCAPLAAIRPSTRIAAGGAAASSIVICYFDDARETPCGIGCILDADEAARAAVQGEQWTSAHRH</sequence>
<evidence type="ECO:0000313" key="1">
    <source>
        <dbReference type="EMBL" id="BDE96581.1"/>
    </source>
</evidence>
<gene>
    <name evidence="1" type="ORF">CE91St30_19140</name>
</gene>
<protein>
    <submittedName>
        <fullName evidence="1">Uncharacterized protein</fullName>
    </submittedName>
</protein>
<reference evidence="1 2" key="1">
    <citation type="submission" date="2022-01" db="EMBL/GenBank/DDBJ databases">
        <title>Novel bile acid biosynthetic pathways are enriched in the microbiome of centenarians.</title>
        <authorList>
            <person name="Sato Y."/>
            <person name="Atarashi K."/>
            <person name="Plichta R.D."/>
            <person name="Arai Y."/>
            <person name="Sasajima S."/>
            <person name="Kearney M.S."/>
            <person name="Suda W."/>
            <person name="Takeshita K."/>
            <person name="Sasaki T."/>
            <person name="Okamoto S."/>
            <person name="Skelly N.A."/>
            <person name="Okamura Y."/>
            <person name="Vlamakis H."/>
            <person name="Li Y."/>
            <person name="Tanoue T."/>
            <person name="Takei H."/>
            <person name="Nittono H."/>
            <person name="Narushima S."/>
            <person name="Irie J."/>
            <person name="Itoh H."/>
            <person name="Moriya K."/>
            <person name="Sugiura Y."/>
            <person name="Suematsu M."/>
            <person name="Moritoki N."/>
            <person name="Shibata S."/>
            <person name="Littman R.D."/>
            <person name="Fischbach A.M."/>
            <person name="Uwamino Y."/>
            <person name="Inoue T."/>
            <person name="Honda A."/>
            <person name="Hattori M."/>
            <person name="Murai T."/>
            <person name="Xavier J.R."/>
            <person name="Hirose N."/>
            <person name="Honda K."/>
        </authorList>
    </citation>
    <scope>NUCLEOTIDE SEQUENCE [LARGE SCALE GENOMIC DNA]</scope>
    <source>
        <strain evidence="1 2">CE91-St30</strain>
    </source>
</reference>
<dbReference type="Proteomes" id="UP001320544">
    <property type="component" value="Chromosome"/>
</dbReference>
<organism evidence="1 2">
    <name type="scientific">Raoultibacter timonensis</name>
    <dbReference type="NCBI Taxonomy" id="1907662"/>
    <lineage>
        <taxon>Bacteria</taxon>
        <taxon>Bacillati</taxon>
        <taxon>Actinomycetota</taxon>
        <taxon>Coriobacteriia</taxon>
        <taxon>Eggerthellales</taxon>
        <taxon>Eggerthellaceae</taxon>
        <taxon>Raoultibacter</taxon>
    </lineage>
</organism>
<proteinExistence type="predicted"/>
<dbReference type="EMBL" id="AP025564">
    <property type="protein sequence ID" value="BDE96581.1"/>
    <property type="molecule type" value="Genomic_DNA"/>
</dbReference>